<evidence type="ECO:0000313" key="1">
    <source>
        <dbReference type="EMBL" id="PYI65077.1"/>
    </source>
</evidence>
<dbReference type="AlphaFoldDB" id="A0A2V5LQV5"/>
<dbReference type="Proteomes" id="UP000247832">
    <property type="component" value="Unassembled WGS sequence"/>
</dbReference>
<evidence type="ECO:0000313" key="2">
    <source>
        <dbReference type="Proteomes" id="UP000247832"/>
    </source>
</evidence>
<proteinExistence type="predicted"/>
<dbReference type="OrthoDB" id="5149583at2"/>
<dbReference type="EMBL" id="QJVD01000031">
    <property type="protein sequence ID" value="PYI65077.1"/>
    <property type="molecule type" value="Genomic_DNA"/>
</dbReference>
<protein>
    <submittedName>
        <fullName evidence="1">Uncharacterized protein</fullName>
    </submittedName>
</protein>
<gene>
    <name evidence="1" type="ORF">CVV68_19810</name>
</gene>
<sequence length="119" mass="13058">MSFSQESPISAVEMMRFGRPSWLPPFGYGNGLDALFWACIAELPHSAIDGILNELREQDIPGWAAPVKTAAKARRDSTGTCADTAPYRLWVATLRFNDAENVLITVLNNSPKPRQGPTP</sequence>
<name>A0A2V5LQV5_9MICC</name>
<organism evidence="1 2">
    <name type="scientific">Arthrobacter livingstonensis</name>
    <dbReference type="NCBI Taxonomy" id="670078"/>
    <lineage>
        <taxon>Bacteria</taxon>
        <taxon>Bacillati</taxon>
        <taxon>Actinomycetota</taxon>
        <taxon>Actinomycetes</taxon>
        <taxon>Micrococcales</taxon>
        <taxon>Micrococcaceae</taxon>
        <taxon>Arthrobacter</taxon>
    </lineage>
</organism>
<accession>A0A2V5LQV5</accession>
<dbReference type="RefSeq" id="WP_110502725.1">
    <property type="nucleotide sequence ID" value="NZ_QJVD01000031.1"/>
</dbReference>
<keyword evidence="2" id="KW-1185">Reference proteome</keyword>
<reference evidence="1 2" key="1">
    <citation type="submission" date="2018-05" db="EMBL/GenBank/DDBJ databases">
        <title>Genetic diversity of glacier-inhabiting Cryobacterium bacteria in China and description of Cryobacterium mengkeensis sp. nov. and Arthrobacter glacialis sp. nov.</title>
        <authorList>
            <person name="Liu Q."/>
            <person name="Xin Y.-H."/>
        </authorList>
    </citation>
    <scope>NUCLEOTIDE SEQUENCE [LARGE SCALE GENOMIC DNA]</scope>
    <source>
        <strain evidence="1 2">LI2</strain>
    </source>
</reference>
<comment type="caution">
    <text evidence="1">The sequence shown here is derived from an EMBL/GenBank/DDBJ whole genome shotgun (WGS) entry which is preliminary data.</text>
</comment>